<dbReference type="InterPro" id="IPR029052">
    <property type="entry name" value="Metallo-depent_PP-like"/>
</dbReference>
<protein>
    <submittedName>
        <fullName evidence="2">DNA ligase-associated metallophosphoesterase</fullName>
    </submittedName>
</protein>
<dbReference type="RefSeq" id="WP_253477941.1">
    <property type="nucleotide sequence ID" value="NZ_JALJXV010000005.1"/>
</dbReference>
<gene>
    <name evidence="2" type="ORF">J2T57_002208</name>
</gene>
<dbReference type="PANTHER" id="PTHR39323:SF1">
    <property type="entry name" value="BLR1149 PROTEIN"/>
    <property type="match status" value="1"/>
</dbReference>
<dbReference type="InterPro" id="IPR024173">
    <property type="entry name" value="Pesterase_MJ0037-like"/>
</dbReference>
<accession>A0AAE3G3C9</accession>
<dbReference type="InterPro" id="IPR004843">
    <property type="entry name" value="Calcineurin-like_PHP"/>
</dbReference>
<sequence>MLSVNIAGEPAELLPERALWLPQRRRLLIADPHFGKAGVFRRHGIPLPSGTTEDDLNRLGELIARFRPEQLVILGDFFHARPEVDEPWLDLFARWRRCHGELPITVIVGNHDRHAGAPDPGWNLVWSAAEQRLGPFVLAHEPMQVPGAHVLAGHLHPVLRLRGRTDRLRLPVFWVRSGCTVLPSFGSFTGGHPVKPAAGDRVYAVGPGAVVDCTGARV</sequence>
<keyword evidence="2" id="KW-0436">Ligase</keyword>
<evidence type="ECO:0000313" key="2">
    <source>
        <dbReference type="EMBL" id="MCP1675060.1"/>
    </source>
</evidence>
<keyword evidence="3" id="KW-1185">Reference proteome</keyword>
<evidence type="ECO:0000313" key="3">
    <source>
        <dbReference type="Proteomes" id="UP001205843"/>
    </source>
</evidence>
<dbReference type="GO" id="GO:0016874">
    <property type="term" value="F:ligase activity"/>
    <property type="evidence" value="ECO:0007669"/>
    <property type="project" value="UniProtKB-KW"/>
</dbReference>
<dbReference type="Gene3D" id="3.60.21.10">
    <property type="match status" value="1"/>
</dbReference>
<dbReference type="SUPFAM" id="SSF56300">
    <property type="entry name" value="Metallo-dependent phosphatases"/>
    <property type="match status" value="1"/>
</dbReference>
<dbReference type="NCBIfam" id="TIGR04123">
    <property type="entry name" value="P_estr_lig_assc"/>
    <property type="match status" value="1"/>
</dbReference>
<name>A0AAE3G3C9_9GAMM</name>
<dbReference type="GO" id="GO:0016787">
    <property type="term" value="F:hydrolase activity"/>
    <property type="evidence" value="ECO:0007669"/>
    <property type="project" value="InterPro"/>
</dbReference>
<feature type="domain" description="Calcineurin-like phosphoesterase" evidence="1">
    <location>
        <begin position="27"/>
        <end position="131"/>
    </location>
</feature>
<organism evidence="2 3">
    <name type="scientific">Natronocella acetinitrilica</name>
    <dbReference type="NCBI Taxonomy" id="414046"/>
    <lineage>
        <taxon>Bacteria</taxon>
        <taxon>Pseudomonadati</taxon>
        <taxon>Pseudomonadota</taxon>
        <taxon>Gammaproteobacteria</taxon>
        <taxon>Chromatiales</taxon>
        <taxon>Ectothiorhodospiraceae</taxon>
        <taxon>Natronocella</taxon>
    </lineage>
</organism>
<dbReference type="PANTHER" id="PTHR39323">
    <property type="entry name" value="BLR1149 PROTEIN"/>
    <property type="match status" value="1"/>
</dbReference>
<dbReference type="EMBL" id="JALJXV010000005">
    <property type="protein sequence ID" value="MCP1675060.1"/>
    <property type="molecule type" value="Genomic_DNA"/>
</dbReference>
<proteinExistence type="predicted"/>
<evidence type="ECO:0000259" key="1">
    <source>
        <dbReference type="Pfam" id="PF00149"/>
    </source>
</evidence>
<dbReference type="Proteomes" id="UP001205843">
    <property type="component" value="Unassembled WGS sequence"/>
</dbReference>
<comment type="caution">
    <text evidence="2">The sequence shown here is derived from an EMBL/GenBank/DDBJ whole genome shotgun (WGS) entry which is preliminary data.</text>
</comment>
<dbReference type="AlphaFoldDB" id="A0AAE3G3C9"/>
<dbReference type="PIRSF" id="PIRSF000887">
    <property type="entry name" value="Pesterase_MJ0037"/>
    <property type="match status" value="1"/>
</dbReference>
<dbReference type="InterPro" id="IPR026336">
    <property type="entry name" value="PdeM-like"/>
</dbReference>
<dbReference type="Pfam" id="PF00149">
    <property type="entry name" value="Metallophos"/>
    <property type="match status" value="1"/>
</dbReference>
<reference evidence="2" key="1">
    <citation type="submission" date="2022-03" db="EMBL/GenBank/DDBJ databases">
        <title>Genomic Encyclopedia of Type Strains, Phase III (KMG-III): the genomes of soil and plant-associated and newly described type strains.</title>
        <authorList>
            <person name="Whitman W."/>
        </authorList>
    </citation>
    <scope>NUCLEOTIDE SEQUENCE</scope>
    <source>
        <strain evidence="2">ANL 6-2</strain>
    </source>
</reference>